<organism evidence="1 2">
    <name type="scientific">Fusarium equiseti</name>
    <name type="common">Fusarium scirpi</name>
    <dbReference type="NCBI Taxonomy" id="61235"/>
    <lineage>
        <taxon>Eukaryota</taxon>
        <taxon>Fungi</taxon>
        <taxon>Dikarya</taxon>
        <taxon>Ascomycota</taxon>
        <taxon>Pezizomycotina</taxon>
        <taxon>Sordariomycetes</taxon>
        <taxon>Hypocreomycetidae</taxon>
        <taxon>Hypocreales</taxon>
        <taxon>Nectriaceae</taxon>
        <taxon>Fusarium</taxon>
        <taxon>Fusarium incarnatum-equiseti species complex</taxon>
    </lineage>
</organism>
<dbReference type="AlphaFoldDB" id="A0A8J2ISR7"/>
<dbReference type="EMBL" id="CAJSTJ010000151">
    <property type="protein sequence ID" value="CAG7562572.1"/>
    <property type="molecule type" value="Genomic_DNA"/>
</dbReference>
<protein>
    <submittedName>
        <fullName evidence="1">Uncharacterized protein</fullName>
    </submittedName>
</protein>
<accession>A0A8J2ISR7</accession>
<name>A0A8J2ISR7_FUSEQ</name>
<proteinExistence type="predicted"/>
<comment type="caution">
    <text evidence="1">The sequence shown here is derived from an EMBL/GenBank/DDBJ whole genome shotgun (WGS) entry which is preliminary data.</text>
</comment>
<sequence length="359" mass="39549">MIPPSPSAHNTLEAVDRAQLAHPASALLRPYILEAVQPQAAAFYLQHRSPADGHGDALVTDWIYVIDSVITGTQPQAPSPDEIKSITDRDGKICCVTGKQGSLWDPLVVAPILSVPSAWLKGEFRVEHVLIDDMQPVDVNGFIALLGDHSRQGIEKADARLIGSHARFCKSILLVKLARTMAPGLVSQSTTITDAPRHQLPVRIPTYRLGLRRAFLPLIMCSWRLFPSMVRIMAYKLLRKIGNRFYGKDGHAQVQRLPLGLYLKCNSDSDTLTNEYNALRVLEQSTSIHAPRALDIVCQNTGDDDSSYLLMARVPGTSLAICQDALSGQDYATVSAQFKDYISQMRDIPTLTTWLSAIP</sequence>
<reference evidence="1" key="1">
    <citation type="submission" date="2021-05" db="EMBL/GenBank/DDBJ databases">
        <authorList>
            <person name="Khan N."/>
        </authorList>
    </citation>
    <scope>NUCLEOTIDE SEQUENCE</scope>
</reference>
<dbReference type="Proteomes" id="UP000693738">
    <property type="component" value="Unassembled WGS sequence"/>
</dbReference>
<evidence type="ECO:0000313" key="1">
    <source>
        <dbReference type="EMBL" id="CAG7562572.1"/>
    </source>
</evidence>
<evidence type="ECO:0000313" key="2">
    <source>
        <dbReference type="Proteomes" id="UP000693738"/>
    </source>
</evidence>
<gene>
    <name evidence="1" type="ORF">FEQUK3_LOCUS8251</name>
</gene>